<organism evidence="1 2">
    <name type="scientific">Jatrophihabitans cynanchi</name>
    <dbReference type="NCBI Taxonomy" id="2944128"/>
    <lineage>
        <taxon>Bacteria</taxon>
        <taxon>Bacillati</taxon>
        <taxon>Actinomycetota</taxon>
        <taxon>Actinomycetes</taxon>
        <taxon>Jatrophihabitantales</taxon>
        <taxon>Jatrophihabitantaceae</taxon>
        <taxon>Jatrophihabitans</taxon>
    </lineage>
</organism>
<evidence type="ECO:0000313" key="1">
    <source>
        <dbReference type="EMBL" id="WAX56700.1"/>
    </source>
</evidence>
<name>A0ABY7JYB4_9ACTN</name>
<protein>
    <recommendedName>
        <fullName evidence="3">DinB family protein</fullName>
    </recommendedName>
</protein>
<evidence type="ECO:0008006" key="3">
    <source>
        <dbReference type="Google" id="ProtNLM"/>
    </source>
</evidence>
<accession>A0ABY7JYB4</accession>
<dbReference type="EMBL" id="CP097463">
    <property type="protein sequence ID" value="WAX56700.1"/>
    <property type="molecule type" value="Genomic_DNA"/>
</dbReference>
<dbReference type="SUPFAM" id="SSF109854">
    <property type="entry name" value="DinB/YfiT-like putative metalloenzymes"/>
    <property type="match status" value="1"/>
</dbReference>
<proteinExistence type="predicted"/>
<sequence>MNVWMGRVIASLHRYLDHESDRALRRTMRFPSRWDRYFTSTMSLTDVYHYATLHYDHHRAQLTLR</sequence>
<dbReference type="InterPro" id="IPR034660">
    <property type="entry name" value="DinB/YfiT-like"/>
</dbReference>
<dbReference type="Proteomes" id="UP001164693">
    <property type="component" value="Chromosome"/>
</dbReference>
<reference evidence="1" key="1">
    <citation type="submission" date="2022-05" db="EMBL/GenBank/DDBJ databases">
        <title>Jatrophihabitans sp. SB3-54 whole genome sequence.</title>
        <authorList>
            <person name="Suh M.K."/>
            <person name="Eom M.K."/>
            <person name="Kim J.S."/>
            <person name="Kim H.S."/>
            <person name="Do H.E."/>
            <person name="Shin Y.K."/>
            <person name="Lee J.-S."/>
        </authorList>
    </citation>
    <scope>NUCLEOTIDE SEQUENCE</scope>
    <source>
        <strain evidence="1">SB3-54</strain>
    </source>
</reference>
<dbReference type="RefSeq" id="WP_269443232.1">
    <property type="nucleotide sequence ID" value="NZ_CP097463.1"/>
</dbReference>
<gene>
    <name evidence="1" type="ORF">M6B22_19540</name>
</gene>
<keyword evidence="2" id="KW-1185">Reference proteome</keyword>
<evidence type="ECO:0000313" key="2">
    <source>
        <dbReference type="Proteomes" id="UP001164693"/>
    </source>
</evidence>